<feature type="binding site" evidence="20">
    <location>
        <position position="182"/>
    </location>
    <ligand>
        <name>Zn(2+)</name>
        <dbReference type="ChEBI" id="CHEBI:29105"/>
        <label>1</label>
    </ligand>
</feature>
<keyword evidence="3" id="KW-0964">Secreted</keyword>
<dbReference type="InterPro" id="IPR001818">
    <property type="entry name" value="Pept_M10_metallopeptidase"/>
</dbReference>
<evidence type="ECO:0000256" key="3">
    <source>
        <dbReference type="ARBA" id="ARBA00022525"/>
    </source>
</evidence>
<evidence type="ECO:0000256" key="11">
    <source>
        <dbReference type="ARBA" id="ARBA00022837"/>
    </source>
</evidence>
<proteinExistence type="inferred from homology"/>
<dbReference type="PIRSF" id="PIRSF001191">
    <property type="entry name" value="Peptidase_M10A_matrix"/>
    <property type="match status" value="1"/>
</dbReference>
<evidence type="ECO:0000256" key="22">
    <source>
        <dbReference type="PIRSR" id="PIRSR621190-4"/>
    </source>
</evidence>
<keyword evidence="14" id="KW-0865">Zymogen</keyword>
<keyword evidence="11 20" id="KW-0106">Calcium</keyword>
<protein>
    <recommendedName>
        <fullName evidence="17">interstitial collagenase</fullName>
        <ecNumber evidence="17">3.4.24.7</ecNumber>
    </recommendedName>
</protein>
<feature type="binding site" evidence="20">
    <location>
        <position position="200"/>
    </location>
    <ligand>
        <name>Ca(2+)</name>
        <dbReference type="ChEBI" id="CHEBI:29108"/>
        <label>1</label>
    </ligand>
</feature>
<dbReference type="PROSITE" id="PS00024">
    <property type="entry name" value="HEMOPEXIN"/>
    <property type="match status" value="1"/>
</dbReference>
<evidence type="ECO:0000256" key="16">
    <source>
        <dbReference type="ARBA" id="ARBA00036005"/>
    </source>
</evidence>
<gene>
    <name evidence="28" type="ORF">MATL_G00040900</name>
</gene>
<evidence type="ECO:0000256" key="13">
    <source>
        <dbReference type="ARBA" id="ARBA00023105"/>
    </source>
</evidence>
<feature type="binding site" evidence="20">
    <location>
        <position position="191"/>
    </location>
    <ligand>
        <name>Ca(2+)</name>
        <dbReference type="ChEBI" id="CHEBI:29108"/>
        <label>2</label>
    </ligand>
</feature>
<evidence type="ECO:0000256" key="19">
    <source>
        <dbReference type="PIRSR" id="PIRSR001191-2"/>
    </source>
</evidence>
<evidence type="ECO:0000256" key="23">
    <source>
        <dbReference type="PIRSR" id="PIRSR621190-5"/>
    </source>
</evidence>
<feature type="modified residue" description="Phosphotyrosine; by PKDCC" evidence="22">
    <location>
        <position position="361"/>
    </location>
</feature>
<dbReference type="AlphaFoldDB" id="A0A9D3Q8M8"/>
<feature type="binding site" evidence="20">
    <location>
        <position position="193"/>
    </location>
    <ligand>
        <name>Ca(2+)</name>
        <dbReference type="ChEBI" id="CHEBI:29108"/>
        <label>2</label>
    </ligand>
</feature>
<dbReference type="FunFam" id="3.40.390.10:FF:000007">
    <property type="entry name" value="Collagenase 3"/>
    <property type="match status" value="1"/>
</dbReference>
<evidence type="ECO:0000256" key="24">
    <source>
        <dbReference type="PROSITE-ProRule" id="PRU01011"/>
    </source>
</evidence>
<dbReference type="Gene3D" id="2.110.10.10">
    <property type="entry name" value="Hemopexin-like domain"/>
    <property type="match status" value="1"/>
</dbReference>
<evidence type="ECO:0000313" key="29">
    <source>
        <dbReference type="Proteomes" id="UP001046870"/>
    </source>
</evidence>
<evidence type="ECO:0000256" key="7">
    <source>
        <dbReference type="ARBA" id="ARBA00022729"/>
    </source>
</evidence>
<dbReference type="InterPro" id="IPR018487">
    <property type="entry name" value="Hemopexin-like_repeat"/>
</dbReference>
<comment type="cofactor">
    <cofactor evidence="20">
        <name>Zn(2+)</name>
        <dbReference type="ChEBI" id="CHEBI:29105"/>
    </cofactor>
    <text evidence="20">Binds 2 Zn(2+) ions per subunit.</text>
</comment>
<dbReference type="InterPro" id="IPR036365">
    <property type="entry name" value="PGBD-like_sf"/>
</dbReference>
<dbReference type="CDD" id="cd00094">
    <property type="entry name" value="HX"/>
    <property type="match status" value="1"/>
</dbReference>
<keyword evidence="4" id="KW-0272">Extracellular matrix</keyword>
<dbReference type="GO" id="GO:0030574">
    <property type="term" value="P:collagen catabolic process"/>
    <property type="evidence" value="ECO:0007669"/>
    <property type="project" value="UniProtKB-KW"/>
</dbReference>
<dbReference type="SMART" id="SM00120">
    <property type="entry name" value="HX"/>
    <property type="match status" value="4"/>
</dbReference>
<dbReference type="FunFam" id="2.110.10.10:FF:000002">
    <property type="entry name" value="Matrix metallopeptidase 3"/>
    <property type="match status" value="1"/>
</dbReference>
<dbReference type="InterPro" id="IPR000585">
    <property type="entry name" value="Hemopexin-like_dom"/>
</dbReference>
<reference evidence="28" key="1">
    <citation type="submission" date="2021-01" db="EMBL/GenBank/DDBJ databases">
        <authorList>
            <person name="Zahm M."/>
            <person name="Roques C."/>
            <person name="Cabau C."/>
            <person name="Klopp C."/>
            <person name="Donnadieu C."/>
            <person name="Jouanno E."/>
            <person name="Lampietro C."/>
            <person name="Louis A."/>
            <person name="Herpin A."/>
            <person name="Echchiki A."/>
            <person name="Berthelot C."/>
            <person name="Parey E."/>
            <person name="Roest-Crollius H."/>
            <person name="Braasch I."/>
            <person name="Postlethwait J."/>
            <person name="Bobe J."/>
            <person name="Montfort J."/>
            <person name="Bouchez O."/>
            <person name="Begum T."/>
            <person name="Mejri S."/>
            <person name="Adams A."/>
            <person name="Chen W.-J."/>
            <person name="Guiguen Y."/>
        </authorList>
    </citation>
    <scope>NUCLEOTIDE SEQUENCE</scope>
    <source>
        <strain evidence="28">YG-15Mar2019-1</strain>
        <tissue evidence="28">Brain</tissue>
    </source>
</reference>
<dbReference type="PROSITE" id="PS00546">
    <property type="entry name" value="CYSTEINE_SWITCH"/>
    <property type="match status" value="1"/>
</dbReference>
<feature type="binding site" evidence="19">
    <location>
        <position position="217"/>
    </location>
    <ligand>
        <name>Zn(2+)</name>
        <dbReference type="ChEBI" id="CHEBI:29105"/>
        <label>2</label>
        <note>catalytic</note>
    </ligand>
</feature>
<dbReference type="CDD" id="cd04278">
    <property type="entry name" value="ZnMc_MMP"/>
    <property type="match status" value="1"/>
</dbReference>
<feature type="disulfide bond" evidence="21">
    <location>
        <begin position="279"/>
        <end position="466"/>
    </location>
</feature>
<dbReference type="Pfam" id="PF01471">
    <property type="entry name" value="PG_binding_1"/>
    <property type="match status" value="1"/>
</dbReference>
<keyword evidence="5" id="KW-0645">Protease</keyword>
<evidence type="ECO:0000256" key="20">
    <source>
        <dbReference type="PIRSR" id="PIRSR621190-2"/>
    </source>
</evidence>
<keyword evidence="29" id="KW-1185">Reference proteome</keyword>
<comment type="cofactor">
    <cofactor evidence="20">
        <name>Ca(2+)</name>
        <dbReference type="ChEBI" id="CHEBI:29108"/>
    </cofactor>
    <text evidence="20">Can bind about 5 Ca(2+) ions per subunit.</text>
</comment>
<sequence length="466" mass="52198">MKTFNLCILVCLAIAAHCVPILPPNGREQDEDMAEAYLRRFYQLTDQNGPTLLGGFGEASTKLKEMQKFFGLEVTGTLDAETLEVMKKPRCGVPDVLQYSISPNNPKWPTNKLTYRIENYTPDMSVSEVDNAIQKALQVWAKVTPLQFTRISSGTADIMISFGARAHGDYYPFDGPNGILAHAFDPSVGIGGDAHFDEDETFTSGSNGYNLFLVAAHEFGHALGLSHSDDPGALMFPTYTYTNPKSFILPMDDVKGIQSIYGSNPDDPDRKHPTTPDGCDPNLVMDAATNLRGEMMFFKDRFLWRVSSQGSKPQQVLIKSIWPEIPNNLDAAYESRETDKLYLFKGGKVWAFSGYEPVKGYPKSISKMGLPNTVRKISAAMYDDESRKTLFFVDDYYYSYDEARKRMDEGFPKRVEDGFPGMTGRITAAIQVRGFSYLLSGSKMFEFSSSTKTFYRVLKHSYFLGC</sequence>
<feature type="region of interest" description="Disordered" evidence="25">
    <location>
        <begin position="260"/>
        <end position="280"/>
    </location>
</feature>
<keyword evidence="13" id="KW-0177">Collagen degradation</keyword>
<evidence type="ECO:0000256" key="8">
    <source>
        <dbReference type="ARBA" id="ARBA00022737"/>
    </source>
</evidence>
<dbReference type="SUPFAM" id="SSF47090">
    <property type="entry name" value="PGBD-like"/>
    <property type="match status" value="1"/>
</dbReference>
<dbReference type="InterPro" id="IPR024079">
    <property type="entry name" value="MetalloPept_cat_dom_sf"/>
</dbReference>
<evidence type="ECO:0000256" key="9">
    <source>
        <dbReference type="ARBA" id="ARBA00022801"/>
    </source>
</evidence>
<organism evidence="28 29">
    <name type="scientific">Megalops atlanticus</name>
    <name type="common">Tarpon</name>
    <name type="synonym">Clupea gigantea</name>
    <dbReference type="NCBI Taxonomy" id="7932"/>
    <lineage>
        <taxon>Eukaryota</taxon>
        <taxon>Metazoa</taxon>
        <taxon>Chordata</taxon>
        <taxon>Craniata</taxon>
        <taxon>Vertebrata</taxon>
        <taxon>Euteleostomi</taxon>
        <taxon>Actinopterygii</taxon>
        <taxon>Neopterygii</taxon>
        <taxon>Teleostei</taxon>
        <taxon>Elopiformes</taxon>
        <taxon>Megalopidae</taxon>
        <taxon>Megalops</taxon>
    </lineage>
</organism>
<dbReference type="InterPro" id="IPR021158">
    <property type="entry name" value="Pept_M10A_Zn_BS"/>
</dbReference>
<evidence type="ECO:0000256" key="4">
    <source>
        <dbReference type="ARBA" id="ARBA00022530"/>
    </source>
</evidence>
<evidence type="ECO:0000256" key="14">
    <source>
        <dbReference type="ARBA" id="ARBA00023145"/>
    </source>
</evidence>
<dbReference type="InterPro" id="IPR006026">
    <property type="entry name" value="Peptidase_Metallo"/>
</dbReference>
<feature type="binding site" evidence="20">
    <location>
        <position position="169"/>
    </location>
    <ligand>
        <name>Zn(2+)</name>
        <dbReference type="ChEBI" id="CHEBI:29105"/>
        <label>1</label>
    </ligand>
</feature>
<feature type="binding site" evidence="19">
    <location>
        <position position="227"/>
    </location>
    <ligand>
        <name>Zn(2+)</name>
        <dbReference type="ChEBI" id="CHEBI:29105"/>
        <label>2</label>
        <note>catalytic</note>
    </ligand>
</feature>
<dbReference type="InterPro" id="IPR021190">
    <property type="entry name" value="Pept_M10A"/>
</dbReference>
<dbReference type="PANTHER" id="PTHR10201">
    <property type="entry name" value="MATRIX METALLOPROTEINASE"/>
    <property type="match status" value="1"/>
</dbReference>
<evidence type="ECO:0000256" key="18">
    <source>
        <dbReference type="PIRSR" id="PIRSR001191-1"/>
    </source>
</evidence>
<dbReference type="PRINTS" id="PR00138">
    <property type="entry name" value="MATRIXIN"/>
</dbReference>
<feature type="repeat" description="Hemopexin" evidence="24">
    <location>
        <begin position="276"/>
        <end position="325"/>
    </location>
</feature>
<dbReference type="SUPFAM" id="SSF55486">
    <property type="entry name" value="Metalloproteases ('zincins'), catalytic domain"/>
    <property type="match status" value="1"/>
</dbReference>
<feature type="binding site" description="in inhibited form" evidence="20">
    <location>
        <position position="91"/>
    </location>
    <ligand>
        <name>Zn(2+)</name>
        <dbReference type="ChEBI" id="CHEBI:29105"/>
        <label>2</label>
        <note>catalytic</note>
    </ligand>
</feature>
<evidence type="ECO:0000256" key="25">
    <source>
        <dbReference type="SAM" id="MobiDB-lite"/>
    </source>
</evidence>
<dbReference type="GO" id="GO:0030198">
    <property type="term" value="P:extracellular matrix organization"/>
    <property type="evidence" value="ECO:0007669"/>
    <property type="project" value="TreeGrafter"/>
</dbReference>
<feature type="chain" id="PRO_5039658093" description="interstitial collagenase" evidence="26">
    <location>
        <begin position="19"/>
        <end position="466"/>
    </location>
</feature>
<keyword evidence="8" id="KW-0677">Repeat</keyword>
<keyword evidence="7 26" id="KW-0732">Signal</keyword>
<dbReference type="EC" id="3.4.24.7" evidence="17"/>
<dbReference type="Gene3D" id="3.40.390.10">
    <property type="entry name" value="Collagenase (Catalytic Domain)"/>
    <property type="match status" value="1"/>
</dbReference>
<dbReference type="InterPro" id="IPR002477">
    <property type="entry name" value="Peptidoglycan-bd-like"/>
</dbReference>
<evidence type="ECO:0000256" key="1">
    <source>
        <dbReference type="ARBA" id="ARBA00004498"/>
    </source>
</evidence>
<accession>A0A9D3Q8M8</accession>
<evidence type="ECO:0000256" key="21">
    <source>
        <dbReference type="PIRSR" id="PIRSR621190-3"/>
    </source>
</evidence>
<dbReference type="SUPFAM" id="SSF50923">
    <property type="entry name" value="Hemopexin-like domain"/>
    <property type="match status" value="1"/>
</dbReference>
<dbReference type="Pfam" id="PF00045">
    <property type="entry name" value="Hemopexin"/>
    <property type="match status" value="3"/>
</dbReference>
<evidence type="ECO:0000256" key="15">
    <source>
        <dbReference type="ARBA" id="ARBA00023157"/>
    </source>
</evidence>
<dbReference type="OrthoDB" id="406838at2759"/>
<feature type="binding site" evidence="20">
    <location>
        <position position="157"/>
    </location>
    <ligand>
        <name>Ca(2+)</name>
        <dbReference type="ChEBI" id="CHEBI:29108"/>
        <label>2</label>
    </ligand>
</feature>
<feature type="binding site" evidence="20">
    <location>
        <position position="195"/>
    </location>
    <ligand>
        <name>Zn(2+)</name>
        <dbReference type="ChEBI" id="CHEBI:29105"/>
        <label>1</label>
    </ligand>
</feature>
<feature type="binding site" evidence="20">
    <location>
        <position position="197"/>
    </location>
    <ligand>
        <name>Ca(2+)</name>
        <dbReference type="ChEBI" id="CHEBI:29108"/>
        <label>3</label>
    </ligand>
</feature>
<comment type="similarity">
    <text evidence="2">Belongs to the peptidase M10A family.</text>
</comment>
<dbReference type="GO" id="GO:0008270">
    <property type="term" value="F:zinc ion binding"/>
    <property type="evidence" value="ECO:0007669"/>
    <property type="project" value="InterPro"/>
</dbReference>
<comment type="subcellular location">
    <subcellularLocation>
        <location evidence="1">Secreted</location>
        <location evidence="1">Extracellular space</location>
        <location evidence="1">Extracellular matrix</location>
    </subcellularLocation>
</comment>
<feature type="binding site" evidence="20">
    <location>
        <position position="286"/>
    </location>
    <ligand>
        <name>Ca(2+)</name>
        <dbReference type="ChEBI" id="CHEBI:29108"/>
        <label>4</label>
    </ligand>
</feature>
<feature type="signal peptide" evidence="26">
    <location>
        <begin position="1"/>
        <end position="18"/>
    </location>
</feature>
<feature type="short sequence motif" description="Cysteine switch" evidence="23">
    <location>
        <begin position="89"/>
        <end position="96"/>
    </location>
</feature>
<dbReference type="GO" id="GO:0031012">
    <property type="term" value="C:extracellular matrix"/>
    <property type="evidence" value="ECO:0007669"/>
    <property type="project" value="InterPro"/>
</dbReference>
<dbReference type="Proteomes" id="UP001046870">
    <property type="component" value="Chromosome 3"/>
</dbReference>
<evidence type="ECO:0000256" key="5">
    <source>
        <dbReference type="ARBA" id="ARBA00022670"/>
    </source>
</evidence>
<evidence type="ECO:0000256" key="12">
    <source>
        <dbReference type="ARBA" id="ARBA00023049"/>
    </source>
</evidence>
<feature type="binding site" evidence="20">
    <location>
        <position position="380"/>
    </location>
    <ligand>
        <name>Ca(2+)</name>
        <dbReference type="ChEBI" id="CHEBI:29108"/>
        <label>5</label>
    </ligand>
</feature>
<evidence type="ECO:0000256" key="10">
    <source>
        <dbReference type="ARBA" id="ARBA00022833"/>
    </source>
</evidence>
<dbReference type="GO" id="GO:0004222">
    <property type="term" value="F:metalloendopeptidase activity"/>
    <property type="evidence" value="ECO:0007669"/>
    <property type="project" value="UniProtKB-EC"/>
</dbReference>
<feature type="binding site" evidence="20">
    <location>
        <position position="175"/>
    </location>
    <ligand>
        <name>Ca(2+)</name>
        <dbReference type="ChEBI" id="CHEBI:29108"/>
        <label>3</label>
    </ligand>
</feature>
<feature type="binding site" evidence="20">
    <location>
        <position position="167"/>
    </location>
    <ligand>
        <name>Zn(2+)</name>
        <dbReference type="ChEBI" id="CHEBI:29105"/>
        <label>1</label>
    </ligand>
</feature>
<evidence type="ECO:0000256" key="26">
    <source>
        <dbReference type="SAM" id="SignalP"/>
    </source>
</evidence>
<dbReference type="EMBL" id="JAFDVH010000003">
    <property type="protein sequence ID" value="KAG7483673.1"/>
    <property type="molecule type" value="Genomic_DNA"/>
</dbReference>
<comment type="caution">
    <text evidence="28">The sequence shown here is derived from an EMBL/GenBank/DDBJ whole genome shotgun (WGS) entry which is preliminary data.</text>
</comment>
<feature type="binding site" evidence="20">
    <location>
        <position position="332"/>
    </location>
    <ligand>
        <name>Ca(2+)</name>
        <dbReference type="ChEBI" id="CHEBI:29108"/>
        <label>5</label>
    </ligand>
</feature>
<evidence type="ECO:0000256" key="17">
    <source>
        <dbReference type="ARBA" id="ARBA00038924"/>
    </source>
</evidence>
<feature type="binding site" evidence="19">
    <location>
        <position position="221"/>
    </location>
    <ligand>
        <name>Zn(2+)</name>
        <dbReference type="ChEBI" id="CHEBI:29105"/>
        <label>2</label>
        <note>catalytic</note>
    </ligand>
</feature>
<comment type="catalytic activity">
    <reaction evidence="16">
        <text>Cleavage of the triple helix of collagen at about three-quarters of the length of the molecule from the N-terminus, at 775-Gly-|-Ile-776 in the alpha1(I) chain. Cleaves synthetic substrates and alpha-macroglobulins at bonds where P1' is a hydrophobic residue.</text>
        <dbReference type="EC" id="3.4.24.7"/>
    </reaction>
</comment>
<evidence type="ECO:0000256" key="6">
    <source>
        <dbReference type="ARBA" id="ARBA00022723"/>
    </source>
</evidence>
<dbReference type="GO" id="GO:0006508">
    <property type="term" value="P:proteolysis"/>
    <property type="evidence" value="ECO:0007669"/>
    <property type="project" value="UniProtKB-KW"/>
</dbReference>
<dbReference type="InterPro" id="IPR036375">
    <property type="entry name" value="Hemopexin-like_dom_sf"/>
</dbReference>
<keyword evidence="15 21" id="KW-1015">Disulfide bond</keyword>
<feature type="repeat" description="Hemopexin" evidence="24">
    <location>
        <begin position="326"/>
        <end position="372"/>
    </location>
</feature>
<feature type="binding site" evidence="20">
    <location>
        <position position="123"/>
    </location>
    <ligand>
        <name>Ca(2+)</name>
        <dbReference type="ChEBI" id="CHEBI:29108"/>
        <label>1</label>
    </ligand>
</feature>
<keyword evidence="12" id="KW-0482">Metalloprotease</keyword>
<keyword evidence="9" id="KW-0378">Hydrolase</keyword>
<name>A0A9D3Q8M8_MEGAT</name>
<feature type="binding site" evidence="20">
    <location>
        <position position="200"/>
    </location>
    <ligand>
        <name>Ca(2+)</name>
        <dbReference type="ChEBI" id="CHEBI:29108"/>
        <label>3</label>
    </ligand>
</feature>
<feature type="binding site" evidence="20">
    <location>
        <position position="174"/>
    </location>
    <ligand>
        <name>Ca(2+)</name>
        <dbReference type="ChEBI" id="CHEBI:29108"/>
        <label>3</label>
    </ligand>
</feature>
<dbReference type="InterPro" id="IPR033739">
    <property type="entry name" value="M10A_MMP"/>
</dbReference>
<feature type="binding site" evidence="20">
    <location>
        <position position="235"/>
    </location>
    <ligand>
        <name>Zn(2+)</name>
        <dbReference type="ChEBI" id="CHEBI:29105"/>
        <label>2</label>
        <note>catalytic</note>
    </ligand>
</feature>
<keyword evidence="10 19" id="KW-0862">Zinc</keyword>
<feature type="binding site" evidence="20">
    <location>
        <position position="330"/>
    </location>
    <ligand>
        <name>Ca(2+)</name>
        <dbReference type="ChEBI" id="CHEBI:29108"/>
        <label>4</label>
    </ligand>
</feature>
<dbReference type="SMART" id="SM00235">
    <property type="entry name" value="ZnMc"/>
    <property type="match status" value="1"/>
</dbReference>
<feature type="repeat" description="Hemopexin" evidence="24">
    <location>
        <begin position="374"/>
        <end position="422"/>
    </location>
</feature>
<feature type="binding site" evidence="20">
    <location>
        <position position="378"/>
    </location>
    <ligand>
        <name>Ca(2+)</name>
        <dbReference type="ChEBI" id="CHEBI:29108"/>
        <label>4</label>
    </ligand>
</feature>
<feature type="domain" description="Peptidase metallopeptidase" evidence="27">
    <location>
        <begin position="104"/>
        <end position="263"/>
    </location>
</feature>
<dbReference type="Pfam" id="PF00413">
    <property type="entry name" value="Peptidase_M10"/>
    <property type="match status" value="1"/>
</dbReference>
<evidence type="ECO:0000313" key="28">
    <source>
        <dbReference type="EMBL" id="KAG7483673.1"/>
    </source>
</evidence>
<dbReference type="PANTHER" id="PTHR10201:SF151">
    <property type="entry name" value="INTERSTITIAL COLLAGENASE"/>
    <property type="match status" value="1"/>
</dbReference>
<evidence type="ECO:0000259" key="27">
    <source>
        <dbReference type="SMART" id="SM00235"/>
    </source>
</evidence>
<evidence type="ECO:0000256" key="2">
    <source>
        <dbReference type="ARBA" id="ARBA00010370"/>
    </source>
</evidence>
<dbReference type="InterPro" id="IPR018486">
    <property type="entry name" value="Hemopexin_CS"/>
</dbReference>
<feature type="active site" evidence="18">
    <location>
        <position position="218"/>
    </location>
</feature>
<keyword evidence="6 19" id="KW-0479">Metal-binding</keyword>
<dbReference type="PROSITE" id="PS51642">
    <property type="entry name" value="HEMOPEXIN_2"/>
    <property type="match status" value="3"/>
</dbReference>